<organism evidence="2">
    <name type="scientific">marine metagenome</name>
    <dbReference type="NCBI Taxonomy" id="408172"/>
    <lineage>
        <taxon>unclassified sequences</taxon>
        <taxon>metagenomes</taxon>
        <taxon>ecological metagenomes</taxon>
    </lineage>
</organism>
<dbReference type="GO" id="GO:0020037">
    <property type="term" value="F:heme binding"/>
    <property type="evidence" value="ECO:0007669"/>
    <property type="project" value="InterPro"/>
</dbReference>
<evidence type="ECO:0000256" key="1">
    <source>
        <dbReference type="ARBA" id="ARBA00010617"/>
    </source>
</evidence>
<dbReference type="PANTHER" id="PTHR46696:SF4">
    <property type="entry name" value="BIOTIN BIOSYNTHESIS CYTOCHROME P450"/>
    <property type="match status" value="1"/>
</dbReference>
<dbReference type="GO" id="GO:0008395">
    <property type="term" value="F:steroid hydroxylase activity"/>
    <property type="evidence" value="ECO:0007669"/>
    <property type="project" value="TreeGrafter"/>
</dbReference>
<name>A0A381QLH6_9ZZZZ</name>
<evidence type="ECO:0008006" key="3">
    <source>
        <dbReference type="Google" id="ProtNLM"/>
    </source>
</evidence>
<dbReference type="PRINTS" id="PR00359">
    <property type="entry name" value="BP450"/>
</dbReference>
<dbReference type="GO" id="GO:0005506">
    <property type="term" value="F:iron ion binding"/>
    <property type="evidence" value="ECO:0007669"/>
    <property type="project" value="InterPro"/>
</dbReference>
<dbReference type="GO" id="GO:0036199">
    <property type="term" value="F:cholest-4-en-3-one 26-monooxygenase activity"/>
    <property type="evidence" value="ECO:0007669"/>
    <property type="project" value="TreeGrafter"/>
</dbReference>
<dbReference type="Gene3D" id="1.10.630.10">
    <property type="entry name" value="Cytochrome P450"/>
    <property type="match status" value="1"/>
</dbReference>
<evidence type="ECO:0000313" key="2">
    <source>
        <dbReference type="EMBL" id="SUZ79299.1"/>
    </source>
</evidence>
<proteinExistence type="inferred from homology"/>
<dbReference type="PANTHER" id="PTHR46696">
    <property type="entry name" value="P450, PUTATIVE (EUROFUNG)-RELATED"/>
    <property type="match status" value="1"/>
</dbReference>
<dbReference type="InterPro" id="IPR002397">
    <property type="entry name" value="Cyt_P450_B"/>
</dbReference>
<dbReference type="InterPro" id="IPR036396">
    <property type="entry name" value="Cyt_P450_sf"/>
</dbReference>
<comment type="similarity">
    <text evidence="1">Belongs to the cytochrome P450 family.</text>
</comment>
<reference evidence="2" key="1">
    <citation type="submission" date="2018-05" db="EMBL/GenBank/DDBJ databases">
        <authorList>
            <person name="Lanie J.A."/>
            <person name="Ng W.-L."/>
            <person name="Kazmierczak K.M."/>
            <person name="Andrzejewski T.M."/>
            <person name="Davidsen T.M."/>
            <person name="Wayne K.J."/>
            <person name="Tettelin H."/>
            <person name="Glass J.I."/>
            <person name="Rusch D."/>
            <person name="Podicherti R."/>
            <person name="Tsui H.-C.T."/>
            <person name="Winkler M.E."/>
        </authorList>
    </citation>
    <scope>NUCLEOTIDE SEQUENCE</scope>
</reference>
<dbReference type="GO" id="GO:0006707">
    <property type="term" value="P:cholesterol catabolic process"/>
    <property type="evidence" value="ECO:0007669"/>
    <property type="project" value="TreeGrafter"/>
</dbReference>
<sequence length="444" mass="50012">MQGHENPDFLLQGAKLKTTGASMSSTTFLEDLGNTHADLTSHDTFVKGVPHATFQRLRQEDPIAWIDESDGSGFWAVTRHADIISANKNFKAFTSTQNIRLEEMAPDELEARRTMQEMDPPDHTRLRSIVNPAFSRKTISAYEPQIRELATQTVEKALNKKEFDAVNEIARPIIGRILGRILGAPEGDGDWLTEKGDALIGNTDSDFTTHVVDQVDTEEYRLMPFRSPAAVELFDYAEKQAKLKRNSDSQDVMSMLLRPLKSGEYLTDLEFKNFLTLVVAAGSDTTRYSIAASLHAIANHPSLLEQLQRTEDTSWETVTNELIRWASPTMHFRRTATQDIELHGKQIKAGDKVVLWWISGNRDEAVFENPFSIDPTRDPNPHIAFGQWGPHACLGQWLARLEVQSVVRAFVKNVKRVTQSGPHVHLRSNFINGIKYLPITVARN</sequence>
<accession>A0A381QLH6</accession>
<gene>
    <name evidence="2" type="ORF">METZ01_LOCUS32153</name>
</gene>
<dbReference type="Pfam" id="PF00067">
    <property type="entry name" value="p450"/>
    <property type="match status" value="1"/>
</dbReference>
<dbReference type="InterPro" id="IPR001128">
    <property type="entry name" value="Cyt_P450"/>
</dbReference>
<dbReference type="CDD" id="cd11033">
    <property type="entry name" value="CYP142-like"/>
    <property type="match status" value="1"/>
</dbReference>
<dbReference type="SUPFAM" id="SSF48264">
    <property type="entry name" value="Cytochrome P450"/>
    <property type="match status" value="1"/>
</dbReference>
<dbReference type="AlphaFoldDB" id="A0A381QLH6"/>
<dbReference type="EMBL" id="UINC01001382">
    <property type="protein sequence ID" value="SUZ79299.1"/>
    <property type="molecule type" value="Genomic_DNA"/>
</dbReference>
<protein>
    <recommendedName>
        <fullName evidence="3">Cytochrome P450</fullName>
    </recommendedName>
</protein>